<feature type="domain" description="PilZ" evidence="1">
    <location>
        <begin position="110"/>
        <end position="236"/>
    </location>
</feature>
<keyword evidence="4" id="KW-1185">Reference proteome</keyword>
<evidence type="ECO:0000259" key="1">
    <source>
        <dbReference type="Pfam" id="PF07238"/>
    </source>
</evidence>
<dbReference type="Gene3D" id="2.40.10.220">
    <property type="entry name" value="predicted glycosyltransferase like domains"/>
    <property type="match status" value="1"/>
</dbReference>
<feature type="domain" description="Type III secretion system flagellar brake protein YcgR PilZN" evidence="2">
    <location>
        <begin position="28"/>
        <end position="97"/>
    </location>
</feature>
<keyword evidence="3" id="KW-0969">Cilium</keyword>
<dbReference type="InterPro" id="IPR009875">
    <property type="entry name" value="PilZ_domain"/>
</dbReference>
<dbReference type="EMBL" id="SLUO01000011">
    <property type="protein sequence ID" value="TCL56572.1"/>
    <property type="molecule type" value="Genomic_DNA"/>
</dbReference>
<dbReference type="Proteomes" id="UP000295718">
    <property type="component" value="Unassembled WGS sequence"/>
</dbReference>
<keyword evidence="3" id="KW-0282">Flagellum</keyword>
<comment type="caution">
    <text evidence="3">The sequence shown here is derived from an EMBL/GenBank/DDBJ whole genome shotgun (WGS) entry which is preliminary data.</text>
</comment>
<evidence type="ECO:0000313" key="3">
    <source>
        <dbReference type="EMBL" id="TCL56572.1"/>
    </source>
</evidence>
<dbReference type="STRING" id="1469948.GCA_000732725_01553"/>
<evidence type="ECO:0000313" key="4">
    <source>
        <dbReference type="Proteomes" id="UP000295718"/>
    </source>
</evidence>
<accession>A0A4V2QBJ0</accession>
<dbReference type="RefSeq" id="WP_031390269.1">
    <property type="nucleotide sequence ID" value="NZ_JPNB01000001.1"/>
</dbReference>
<protein>
    <submittedName>
        <fullName evidence="3">C-di-GMP-binding flagellar brake protein YcgR</fullName>
    </submittedName>
</protein>
<evidence type="ECO:0000259" key="2">
    <source>
        <dbReference type="Pfam" id="PF12945"/>
    </source>
</evidence>
<name>A0A4V2QBJ0_9FIRM</name>
<dbReference type="OrthoDB" id="9783080at2"/>
<reference evidence="3 4" key="1">
    <citation type="submission" date="2019-03" db="EMBL/GenBank/DDBJ databases">
        <title>Genomic Encyclopedia of Type Strains, Phase IV (KMG-IV): sequencing the most valuable type-strain genomes for metagenomic binning, comparative biology and taxonomic classification.</title>
        <authorList>
            <person name="Goeker M."/>
        </authorList>
    </citation>
    <scope>NUCLEOTIDE SEQUENCE [LARGE SCALE GENOMIC DNA]</scope>
    <source>
        <strain evidence="3 4">DSM 100556</strain>
    </source>
</reference>
<sequence>MADGILSKYVIPGSRVDIREIRKKKGKEDGDETRIYQSHVYDVLSEDRIEVVMPMEKTKIILLSIGSEFDLFFYLTDSIYRCRAKVVDRDKKNSTYLLTMDLISNLRRDQRREYFRFSCALEMNSRVLEKDELQALEKNEMKEEFITRRLPLGKSVIVDISGGGMRFVADFKYELGSVLLCKYQLDTETGTKVYELFGKVLSIKEVENRHGVFEHRVQYINIDKEVREEIIRFIFGEERKNLRKKGENL</sequence>
<dbReference type="GO" id="GO:0035438">
    <property type="term" value="F:cyclic-di-GMP binding"/>
    <property type="evidence" value="ECO:0007669"/>
    <property type="project" value="InterPro"/>
</dbReference>
<gene>
    <name evidence="3" type="ORF">EDD76_11166</name>
</gene>
<proteinExistence type="predicted"/>
<dbReference type="Pfam" id="PF07238">
    <property type="entry name" value="PilZ"/>
    <property type="match status" value="1"/>
</dbReference>
<dbReference type="InterPro" id="IPR009926">
    <property type="entry name" value="T3SS_YcgR_PilZN"/>
</dbReference>
<dbReference type="AlphaFoldDB" id="A0A4V2QBJ0"/>
<keyword evidence="3" id="KW-0966">Cell projection</keyword>
<organism evidence="3 4">
    <name type="scientific">Kineothrix alysoides</name>
    <dbReference type="NCBI Taxonomy" id="1469948"/>
    <lineage>
        <taxon>Bacteria</taxon>
        <taxon>Bacillati</taxon>
        <taxon>Bacillota</taxon>
        <taxon>Clostridia</taxon>
        <taxon>Lachnospirales</taxon>
        <taxon>Lachnospiraceae</taxon>
        <taxon>Kineothrix</taxon>
    </lineage>
</organism>
<dbReference type="Pfam" id="PF12945">
    <property type="entry name" value="PilZNR"/>
    <property type="match status" value="1"/>
</dbReference>